<accession>A0A4Z2GEG5</accession>
<comment type="caution">
    <text evidence="1">The sequence shown here is derived from an EMBL/GenBank/DDBJ whole genome shotgun (WGS) entry which is preliminary data.</text>
</comment>
<evidence type="ECO:0000313" key="2">
    <source>
        <dbReference type="Proteomes" id="UP000314294"/>
    </source>
</evidence>
<protein>
    <submittedName>
        <fullName evidence="1">Uncharacterized protein</fullName>
    </submittedName>
</protein>
<name>A0A4Z2GEG5_9TELE</name>
<dbReference type="Proteomes" id="UP000314294">
    <property type="component" value="Unassembled WGS sequence"/>
</dbReference>
<gene>
    <name evidence="1" type="ORF">EYF80_037845</name>
</gene>
<organism evidence="1 2">
    <name type="scientific">Liparis tanakae</name>
    <name type="common">Tanaka's snailfish</name>
    <dbReference type="NCBI Taxonomy" id="230148"/>
    <lineage>
        <taxon>Eukaryota</taxon>
        <taxon>Metazoa</taxon>
        <taxon>Chordata</taxon>
        <taxon>Craniata</taxon>
        <taxon>Vertebrata</taxon>
        <taxon>Euteleostomi</taxon>
        <taxon>Actinopterygii</taxon>
        <taxon>Neopterygii</taxon>
        <taxon>Teleostei</taxon>
        <taxon>Neoteleostei</taxon>
        <taxon>Acanthomorphata</taxon>
        <taxon>Eupercaria</taxon>
        <taxon>Perciformes</taxon>
        <taxon>Cottioidei</taxon>
        <taxon>Cottales</taxon>
        <taxon>Liparidae</taxon>
        <taxon>Liparis</taxon>
    </lineage>
</organism>
<dbReference type="EMBL" id="SRLO01000565">
    <property type="protein sequence ID" value="TNN51938.1"/>
    <property type="molecule type" value="Genomic_DNA"/>
</dbReference>
<evidence type="ECO:0000313" key="1">
    <source>
        <dbReference type="EMBL" id="TNN51938.1"/>
    </source>
</evidence>
<dbReference type="AlphaFoldDB" id="A0A4Z2GEG5"/>
<proteinExistence type="predicted"/>
<reference evidence="1 2" key="1">
    <citation type="submission" date="2019-03" db="EMBL/GenBank/DDBJ databases">
        <title>First draft genome of Liparis tanakae, snailfish: a comprehensive survey of snailfish specific genes.</title>
        <authorList>
            <person name="Kim W."/>
            <person name="Song I."/>
            <person name="Jeong J.-H."/>
            <person name="Kim D."/>
            <person name="Kim S."/>
            <person name="Ryu S."/>
            <person name="Song J.Y."/>
            <person name="Lee S.K."/>
        </authorList>
    </citation>
    <scope>NUCLEOTIDE SEQUENCE [LARGE SCALE GENOMIC DNA]</scope>
    <source>
        <tissue evidence="1">Muscle</tissue>
    </source>
</reference>
<keyword evidence="2" id="KW-1185">Reference proteome</keyword>
<sequence>MTLPMTGVGSSASQVQQTAQVTEVFDFAQQGQTLLQFPFEAAGVTLRHLRGRTEASDRRLPRDFFPQRTRRPGGSLTWQKSTVYLDWQSSEQKSSLEPPYCAVTSLLDMLWQ</sequence>